<evidence type="ECO:0000256" key="1">
    <source>
        <dbReference type="SAM" id="MobiDB-lite"/>
    </source>
</evidence>
<gene>
    <name evidence="3" type="ORF">PPAR1163_LOCUS1092</name>
</gene>
<keyword evidence="2" id="KW-0812">Transmembrane</keyword>
<evidence type="ECO:0000313" key="3">
    <source>
        <dbReference type="EMBL" id="CAD9242748.1"/>
    </source>
</evidence>
<sequence length="644" mass="66800">MDVKLVPLGKGGAARQPLGGAGENKSETSSVTPTPSIPGGADTPESSASYLSFAPRPGSPSQPYAASPRSIRRLSDKFSNAIDIGSVLKLKSFRSSESMNDALENPRPTHPWTMEADAEDVSFWTAVQTVTFVLFAILTLTIVLINANDFQGAKQDQLVGTTVEDSLRVQSHTGHDAVFQLQSGTSADNRAEITLDTSGDLFFDHSNGDFVFTSDVISTSAVRAKLMESSDEGIIFPDGTRMTTAAASVAGVSSPGDINIVAGTDATQPGGAILMITGGEERVRVTNAGTMEIRGYESASTAEPVELGFGVTLEGYPPKVMVGGTTWLHVAGLKTSAENLELASSTGRVKITKNYTASEVSVGLDGVVQGGDGKFTLRAIADNVANATAAPALELAGGPSSSANFSGGHVLIDGGAGGTPGDILIGTQSGSFVTIGNDASSVSLAGGHVELSSEDGVRLSADYVSKSHVMGTASVKKENVSMLFDKDAVAMTPLETEGHLLTSYPTSGVWTFTNETVVYSGTDREVRVHLSAQGISLTARAQTAALTSAFRTVTCNARRNGDSVVSVGVLVPPYVSPDAAESDELLSGTAHGTIILNADDILSVDCGMSRRGLSTAGGWAAEALDDDAYWSLHLSDLTMQIMMV</sequence>
<dbReference type="EMBL" id="HBGJ01001623">
    <property type="protein sequence ID" value="CAD9242748.1"/>
    <property type="molecule type" value="Transcribed_RNA"/>
</dbReference>
<keyword evidence="2" id="KW-1133">Transmembrane helix</keyword>
<feature type="transmembrane region" description="Helical" evidence="2">
    <location>
        <begin position="121"/>
        <end position="145"/>
    </location>
</feature>
<accession>A0A7S1TPW1</accession>
<dbReference type="AlphaFoldDB" id="A0A7S1TPW1"/>
<feature type="region of interest" description="Disordered" evidence="1">
    <location>
        <begin position="1"/>
        <end position="69"/>
    </location>
</feature>
<evidence type="ECO:0000256" key="2">
    <source>
        <dbReference type="SAM" id="Phobius"/>
    </source>
</evidence>
<keyword evidence="2" id="KW-0472">Membrane</keyword>
<reference evidence="3" key="1">
    <citation type="submission" date="2021-01" db="EMBL/GenBank/DDBJ databases">
        <authorList>
            <person name="Corre E."/>
            <person name="Pelletier E."/>
            <person name="Niang G."/>
            <person name="Scheremetjew M."/>
            <person name="Finn R."/>
            <person name="Kale V."/>
            <person name="Holt S."/>
            <person name="Cochrane G."/>
            <person name="Meng A."/>
            <person name="Brown T."/>
            <person name="Cohen L."/>
        </authorList>
    </citation>
    <scope>NUCLEOTIDE SEQUENCE</scope>
    <source>
        <strain evidence="3">CCMP2877</strain>
    </source>
</reference>
<name>A0A7S1TPW1_9STRA</name>
<proteinExistence type="predicted"/>
<protein>
    <submittedName>
        <fullName evidence="3">Uncharacterized protein</fullName>
    </submittedName>
</protein>
<organism evidence="3">
    <name type="scientific">Phaeomonas parva</name>
    <dbReference type="NCBI Taxonomy" id="124430"/>
    <lineage>
        <taxon>Eukaryota</taxon>
        <taxon>Sar</taxon>
        <taxon>Stramenopiles</taxon>
        <taxon>Ochrophyta</taxon>
        <taxon>Pinguiophyceae</taxon>
        <taxon>Pinguiochrysidales</taxon>
        <taxon>Pinguiochrysidaceae</taxon>
        <taxon>Phaeomonas</taxon>
    </lineage>
</organism>